<evidence type="ECO:0000313" key="2">
    <source>
        <dbReference type="EMBL" id="KAI7837382.1"/>
    </source>
</evidence>
<dbReference type="PANTHER" id="PTHR16212">
    <property type="entry name" value="FOCADHESIN FAMILY MEMBER"/>
    <property type="match status" value="1"/>
</dbReference>
<dbReference type="EMBL" id="JADXDR010000154">
    <property type="protein sequence ID" value="KAI7837382.1"/>
    <property type="molecule type" value="Genomic_DNA"/>
</dbReference>
<reference evidence="2" key="1">
    <citation type="submission" date="2020-11" db="EMBL/GenBank/DDBJ databases">
        <title>Chlorella ohadii genome sequencing and assembly.</title>
        <authorList>
            <person name="Murik O."/>
            <person name="Treves H."/>
            <person name="Kedem I."/>
            <person name="Shotland Y."/>
            <person name="Kaplan A."/>
        </authorList>
    </citation>
    <scope>NUCLEOTIDE SEQUENCE</scope>
    <source>
        <strain evidence="2">1</strain>
    </source>
</reference>
<keyword evidence="3" id="KW-1185">Reference proteome</keyword>
<dbReference type="GO" id="GO:0060147">
    <property type="term" value="P:regulation of post-transcriptional gene silencing"/>
    <property type="evidence" value="ECO:0007669"/>
    <property type="project" value="InterPro"/>
</dbReference>
<evidence type="ECO:0000313" key="3">
    <source>
        <dbReference type="Proteomes" id="UP001205105"/>
    </source>
</evidence>
<dbReference type="AlphaFoldDB" id="A0AAD5H2V9"/>
<protein>
    <recommendedName>
        <fullName evidence="1">DUF3730 domain-containing protein</fullName>
    </recommendedName>
</protein>
<accession>A0AAD5H2V9</accession>
<gene>
    <name evidence="2" type="ORF">COHA_008749</name>
</gene>
<evidence type="ECO:0000259" key="1">
    <source>
        <dbReference type="Pfam" id="PF12530"/>
    </source>
</evidence>
<sequence length="839" mass="87114">MSLQQALERLRMPHPAVQAAAVAAVFDLAARTQSAAQRDAAFAECLSHSSQAVVEAAVQALLALPAEPAAGNAASAQDLLLTALSVAGPATAAPLAGGILRLFERQLSSRPAITPQPQPPAAWRAHPLSRALLSNAAAAQPLVLGSARLLARAAESSGSPAAFVATLAALRPFLSFLLLDPQLATAQPLLPSMAHSALARVACCTSCSAAQLELLGLLVAHLPALRVTAGDPSGAQQAAEAVADVMDVVESCGEEPGADTVAALASHLICLCHEAAAAEAPALLQQLLATLSVLAGYWPGIVGAHAASLGTLLLQHPTAHLLSAAGAEAALALAATLLQHLAQEDSCAATNSQQLTALLLLPLLQQAAFGGSKESKLWACHAVSLLRSLPAATSRPSSSNCSPKQPTQLHGTAATVHIAEQLLARLWQRPLEAQHWLASLRLSLAAPAGDSSREESSRPSKDQQQLDRGTLLVASVLLQHPSETVQLAALKALVSAMAATPLLGLSLLPLIVHQLQNQVECFLSGKVQRPQRQLLELLRALPEAGRHPAALPFVLRTLQPLLSAGTPEVLQAAGLRLLCRLWHTSGGRAYQQLRAAVIGYATPGQSPGLALRVARAECLRDICTADPDKAVDLVGLVQVRLLGGGGLDAAVQPDAAEAIIDALWLAVAHEAPQVRCQAYASLAAYTFETLEGIEALRPLTSAAELLQRLPDLPAVAVQLFFAPPAPHATSSKAAAAAAAKHAAADYQAVFQQLVRQPAALPNAAEDAGEAAQLLSAWGSFLRRWLAAERAEAKVVATSQQQAASDGAMQASLKPWSISHWQCCSSSLQQMHLQLQHGAA</sequence>
<organism evidence="2 3">
    <name type="scientific">Chlorella ohadii</name>
    <dbReference type="NCBI Taxonomy" id="2649997"/>
    <lineage>
        <taxon>Eukaryota</taxon>
        <taxon>Viridiplantae</taxon>
        <taxon>Chlorophyta</taxon>
        <taxon>core chlorophytes</taxon>
        <taxon>Trebouxiophyceae</taxon>
        <taxon>Chlorellales</taxon>
        <taxon>Chlorellaceae</taxon>
        <taxon>Chlorella clade</taxon>
        <taxon>Chlorella</taxon>
    </lineage>
</organism>
<dbReference type="InterPro" id="IPR045163">
    <property type="entry name" value="Focadhesin/RST1"/>
</dbReference>
<dbReference type="InterPro" id="IPR016024">
    <property type="entry name" value="ARM-type_fold"/>
</dbReference>
<dbReference type="InterPro" id="IPR022542">
    <property type="entry name" value="FOCAD/RST1_DUF3730"/>
</dbReference>
<comment type="caution">
    <text evidence="2">The sequence shown here is derived from an EMBL/GenBank/DDBJ whole genome shotgun (WGS) entry which is preliminary data.</text>
</comment>
<name>A0AAD5H2V9_9CHLO</name>
<proteinExistence type="predicted"/>
<dbReference type="PANTHER" id="PTHR16212:SF4">
    <property type="entry name" value="FOCADHESIN"/>
    <property type="match status" value="1"/>
</dbReference>
<feature type="domain" description="DUF3730" evidence="1">
    <location>
        <begin position="530"/>
        <end position="646"/>
    </location>
</feature>
<dbReference type="Proteomes" id="UP001205105">
    <property type="component" value="Unassembled WGS sequence"/>
</dbReference>
<dbReference type="Pfam" id="PF12530">
    <property type="entry name" value="DUF3730"/>
    <property type="match status" value="1"/>
</dbReference>
<dbReference type="SUPFAM" id="SSF48371">
    <property type="entry name" value="ARM repeat"/>
    <property type="match status" value="1"/>
</dbReference>